<organism evidence="1 2">
    <name type="scientific">Mucilaginibacter dorajii</name>
    <dbReference type="NCBI Taxonomy" id="692994"/>
    <lineage>
        <taxon>Bacteria</taxon>
        <taxon>Pseudomonadati</taxon>
        <taxon>Bacteroidota</taxon>
        <taxon>Sphingobacteriia</taxon>
        <taxon>Sphingobacteriales</taxon>
        <taxon>Sphingobacteriaceae</taxon>
        <taxon>Mucilaginibacter</taxon>
    </lineage>
</organism>
<keyword evidence="2" id="KW-1185">Reference proteome</keyword>
<dbReference type="Proteomes" id="UP001500742">
    <property type="component" value="Unassembled WGS sequence"/>
</dbReference>
<evidence type="ECO:0000313" key="2">
    <source>
        <dbReference type="Proteomes" id="UP001500742"/>
    </source>
</evidence>
<gene>
    <name evidence="1" type="ORF">GCM10022210_36870</name>
</gene>
<comment type="caution">
    <text evidence="1">The sequence shown here is derived from an EMBL/GenBank/DDBJ whole genome shotgun (WGS) entry which is preliminary data.</text>
</comment>
<evidence type="ECO:0000313" key="1">
    <source>
        <dbReference type="EMBL" id="GAA3982071.1"/>
    </source>
</evidence>
<reference evidence="2" key="1">
    <citation type="journal article" date="2019" name="Int. J. Syst. Evol. Microbiol.">
        <title>The Global Catalogue of Microorganisms (GCM) 10K type strain sequencing project: providing services to taxonomists for standard genome sequencing and annotation.</title>
        <authorList>
            <consortium name="The Broad Institute Genomics Platform"/>
            <consortium name="The Broad Institute Genome Sequencing Center for Infectious Disease"/>
            <person name="Wu L."/>
            <person name="Ma J."/>
        </authorList>
    </citation>
    <scope>NUCLEOTIDE SEQUENCE [LARGE SCALE GENOMIC DNA]</scope>
    <source>
        <strain evidence="2">JCM 16601</strain>
    </source>
</reference>
<sequence length="159" mass="17093">MSTVLTEVKDGQVYTGYDSLTAVQYCTPTYLGCNACLGASVIDGYVALTISVNTPFGGVTKTFKITQGGSFTWQPYSKFKVVISISNFSEQGGTFSFDAGIQVCIDVPFFGWKCAGYSHHFSIPTLHALAATNSLSDVDFSGQLALLLLLEQSNKCNCH</sequence>
<dbReference type="RefSeq" id="WP_259093758.1">
    <property type="nucleotide sequence ID" value="NZ_BAAAZC010000026.1"/>
</dbReference>
<accession>A0ABP7QG93</accession>
<name>A0ABP7QG93_9SPHI</name>
<dbReference type="EMBL" id="BAAAZC010000026">
    <property type="protein sequence ID" value="GAA3982071.1"/>
    <property type="molecule type" value="Genomic_DNA"/>
</dbReference>
<protein>
    <submittedName>
        <fullName evidence="1">Uncharacterized protein</fullName>
    </submittedName>
</protein>
<proteinExistence type="predicted"/>